<accession>A0A8A4TS81</accession>
<dbReference type="InterPro" id="IPR007492">
    <property type="entry name" value="LytTR_DNA-bd_dom"/>
</dbReference>
<proteinExistence type="predicted"/>
<dbReference type="SMART" id="SM00448">
    <property type="entry name" value="REC"/>
    <property type="match status" value="1"/>
</dbReference>
<dbReference type="GO" id="GO:0003677">
    <property type="term" value="F:DNA binding"/>
    <property type="evidence" value="ECO:0007669"/>
    <property type="project" value="InterPro"/>
</dbReference>
<evidence type="ECO:0000313" key="4">
    <source>
        <dbReference type="EMBL" id="QTD49405.1"/>
    </source>
</evidence>
<dbReference type="PROSITE" id="PS50110">
    <property type="entry name" value="RESPONSE_REGULATORY"/>
    <property type="match status" value="1"/>
</dbReference>
<dbReference type="Proteomes" id="UP000663929">
    <property type="component" value="Chromosome"/>
</dbReference>
<dbReference type="PANTHER" id="PTHR37299:SF1">
    <property type="entry name" value="STAGE 0 SPORULATION PROTEIN A HOMOLOG"/>
    <property type="match status" value="1"/>
</dbReference>
<dbReference type="InterPro" id="IPR001789">
    <property type="entry name" value="Sig_transdc_resp-reg_receiver"/>
</dbReference>
<dbReference type="Gene3D" id="2.40.50.1020">
    <property type="entry name" value="LytTr DNA-binding domain"/>
    <property type="match status" value="1"/>
</dbReference>
<keyword evidence="5" id="KW-1185">Reference proteome</keyword>
<dbReference type="EMBL" id="CP071793">
    <property type="protein sequence ID" value="QTD49405.1"/>
    <property type="molecule type" value="Genomic_DNA"/>
</dbReference>
<dbReference type="Pfam" id="PF00072">
    <property type="entry name" value="Response_reg"/>
    <property type="match status" value="1"/>
</dbReference>
<reference evidence="4" key="1">
    <citation type="submission" date="2021-03" db="EMBL/GenBank/DDBJ databases">
        <title>Acanthopleuribacteraceae sp. M133.</title>
        <authorList>
            <person name="Wang G."/>
        </authorList>
    </citation>
    <scope>NUCLEOTIDE SEQUENCE</scope>
    <source>
        <strain evidence="4">M133</strain>
    </source>
</reference>
<dbReference type="InterPro" id="IPR011006">
    <property type="entry name" value="CheY-like_superfamily"/>
</dbReference>
<dbReference type="GO" id="GO:0000156">
    <property type="term" value="F:phosphorelay response regulator activity"/>
    <property type="evidence" value="ECO:0007669"/>
    <property type="project" value="InterPro"/>
</dbReference>
<dbReference type="SMART" id="SM00850">
    <property type="entry name" value="LytTR"/>
    <property type="match status" value="1"/>
</dbReference>
<keyword evidence="1" id="KW-0597">Phosphoprotein</keyword>
<dbReference type="Pfam" id="PF04397">
    <property type="entry name" value="LytTR"/>
    <property type="match status" value="1"/>
</dbReference>
<dbReference type="SUPFAM" id="SSF52172">
    <property type="entry name" value="CheY-like"/>
    <property type="match status" value="1"/>
</dbReference>
<name>A0A8A4TS81_SULCO</name>
<dbReference type="Gene3D" id="3.40.50.2300">
    <property type="match status" value="1"/>
</dbReference>
<feature type="domain" description="HTH LytTR-type" evidence="3">
    <location>
        <begin position="129"/>
        <end position="233"/>
    </location>
</feature>
<dbReference type="PROSITE" id="PS50930">
    <property type="entry name" value="HTH_LYTTR"/>
    <property type="match status" value="1"/>
</dbReference>
<organism evidence="4 5">
    <name type="scientific">Sulfidibacter corallicola</name>
    <dbReference type="NCBI Taxonomy" id="2818388"/>
    <lineage>
        <taxon>Bacteria</taxon>
        <taxon>Pseudomonadati</taxon>
        <taxon>Acidobacteriota</taxon>
        <taxon>Holophagae</taxon>
        <taxon>Acanthopleuribacterales</taxon>
        <taxon>Acanthopleuribacteraceae</taxon>
        <taxon>Sulfidibacter</taxon>
    </lineage>
</organism>
<protein>
    <submittedName>
        <fullName evidence="4">Response regulator transcription factor</fullName>
    </submittedName>
</protein>
<evidence type="ECO:0000259" key="3">
    <source>
        <dbReference type="PROSITE" id="PS50930"/>
    </source>
</evidence>
<dbReference type="RefSeq" id="WP_237379040.1">
    <property type="nucleotide sequence ID" value="NZ_CP071793.1"/>
</dbReference>
<feature type="domain" description="Response regulatory" evidence="2">
    <location>
        <begin position="2"/>
        <end position="116"/>
    </location>
</feature>
<dbReference type="PANTHER" id="PTHR37299">
    <property type="entry name" value="TRANSCRIPTIONAL REGULATOR-RELATED"/>
    <property type="match status" value="1"/>
</dbReference>
<dbReference type="KEGG" id="scor:J3U87_27790"/>
<dbReference type="AlphaFoldDB" id="A0A8A4TS81"/>
<gene>
    <name evidence="4" type="ORF">J3U87_27790</name>
</gene>
<evidence type="ECO:0000313" key="5">
    <source>
        <dbReference type="Proteomes" id="UP000663929"/>
    </source>
</evidence>
<evidence type="ECO:0000259" key="2">
    <source>
        <dbReference type="PROSITE" id="PS50110"/>
    </source>
</evidence>
<evidence type="ECO:0000256" key="1">
    <source>
        <dbReference type="PROSITE-ProRule" id="PRU00169"/>
    </source>
</evidence>
<dbReference type="InterPro" id="IPR046947">
    <property type="entry name" value="LytR-like"/>
</dbReference>
<feature type="modified residue" description="4-aspartylphosphate" evidence="1">
    <location>
        <position position="55"/>
    </location>
</feature>
<sequence length="233" mass="26295">MHILVVEDEPVIRERNARLCKDILGDDLTRMHTAESLPEAQQWLERHPPDLLLLDLDLAGKDGFALLKQAVAGAFHTIIISANTQFALQAFEFGVLDFIAKPFGKKRLEAALSRVSDRRRSVCSHTKYLAVKQGSRLALVSLDTIRYIQGAGPYSELYSSDAAPMLHDKSLERLEKVLPPNFERIHKSYIVNMNVVESLISGRGSRYAAVLRNGERLPIGRTRYKQLKQRFDG</sequence>